<protein>
    <submittedName>
        <fullName evidence="2">DUF47 family protein</fullName>
    </submittedName>
</protein>
<dbReference type="Pfam" id="PF01865">
    <property type="entry name" value="PhoU_div"/>
    <property type="match status" value="1"/>
</dbReference>
<evidence type="ECO:0000313" key="2">
    <source>
        <dbReference type="EMBL" id="HII74966.1"/>
    </source>
</evidence>
<dbReference type="AlphaFoldDB" id="A0A832THM5"/>
<accession>A0A832THM5</accession>
<dbReference type="Gene3D" id="1.20.58.220">
    <property type="entry name" value="Phosphate transport system protein phou homolog 2, domain 2"/>
    <property type="match status" value="1"/>
</dbReference>
<comment type="caution">
    <text evidence="2">The sequence shown here is derived from an EMBL/GenBank/DDBJ whole genome shotgun (WGS) entry which is preliminary data.</text>
</comment>
<dbReference type="InterPro" id="IPR018445">
    <property type="entry name" value="Put_Phosphate_transp_reg"/>
</dbReference>
<name>A0A832THM5_9CREN</name>
<dbReference type="OMA" id="NSEVMMY"/>
<dbReference type="InterPro" id="IPR038078">
    <property type="entry name" value="PhoU-like_sf"/>
</dbReference>
<sequence length="209" mass="24332">MSVPELNIEEQVQNILNNILDQLRLLYQQFMENDVNHMQIYSKIDGLKSVVEDSKYKLGEYIIKVKEGIETASLYLDILNYIEKVSQNLSAVSYRYTVLQSKIKIEDKIIQSLLISMIEKLIAATSNALESFRLLSLNTKKSAEKARNIIKIEEEVDDLYRNFELKLFEKESELAFMMLTKDIGDRLEDCADLLRDTANNILYISYLRE</sequence>
<comment type="similarity">
    <text evidence="1">Belongs to the UPF0111 family.</text>
</comment>
<organism evidence="2 3">
    <name type="scientific">Sulfurisphaera tokodaii</name>
    <dbReference type="NCBI Taxonomy" id="111955"/>
    <lineage>
        <taxon>Archaea</taxon>
        <taxon>Thermoproteota</taxon>
        <taxon>Thermoprotei</taxon>
        <taxon>Sulfolobales</taxon>
        <taxon>Sulfolobaceae</taxon>
        <taxon>Sulfurisphaera</taxon>
    </lineage>
</organism>
<dbReference type="RefSeq" id="WP_010978319.1">
    <property type="nucleotide sequence ID" value="NZ_BAABQO010000002.1"/>
</dbReference>
<evidence type="ECO:0000313" key="3">
    <source>
        <dbReference type="Proteomes" id="UP000646844"/>
    </source>
</evidence>
<dbReference type="SUPFAM" id="SSF109755">
    <property type="entry name" value="PhoU-like"/>
    <property type="match status" value="1"/>
</dbReference>
<dbReference type="EMBL" id="DUJO01000051">
    <property type="protein sequence ID" value="HII74966.1"/>
    <property type="molecule type" value="Genomic_DNA"/>
</dbReference>
<dbReference type="GeneID" id="1458280"/>
<dbReference type="Proteomes" id="UP000646844">
    <property type="component" value="Unassembled WGS sequence"/>
</dbReference>
<reference evidence="2" key="1">
    <citation type="journal article" date="2020" name="bioRxiv">
        <title>A rank-normalized archaeal taxonomy based on genome phylogeny resolves widespread incomplete and uneven classifications.</title>
        <authorList>
            <person name="Rinke C."/>
            <person name="Chuvochina M."/>
            <person name="Mussig A.J."/>
            <person name="Chaumeil P.-A."/>
            <person name="Waite D.W."/>
            <person name="Whitman W.B."/>
            <person name="Parks D.H."/>
            <person name="Hugenholtz P."/>
        </authorList>
    </citation>
    <scope>NUCLEOTIDE SEQUENCE</scope>
    <source>
        <strain evidence="2">UBA8838</strain>
    </source>
</reference>
<gene>
    <name evidence="2" type="ORF">HA332_11455</name>
</gene>
<evidence type="ECO:0000256" key="1">
    <source>
        <dbReference type="ARBA" id="ARBA00008591"/>
    </source>
</evidence>
<proteinExistence type="inferred from homology"/>